<dbReference type="HOGENOM" id="CLU_3082759_0_0_10"/>
<evidence type="ECO:0000313" key="1">
    <source>
        <dbReference type="EMBL" id="KKB50645.1"/>
    </source>
</evidence>
<name>A0A0F5IZL0_9BACT</name>
<evidence type="ECO:0000313" key="2">
    <source>
        <dbReference type="Proteomes" id="UP000033035"/>
    </source>
</evidence>
<keyword evidence="2" id="KW-1185">Reference proteome</keyword>
<protein>
    <submittedName>
        <fullName evidence="1">Uncharacterized protein</fullName>
    </submittedName>
</protein>
<dbReference type="PATRIC" id="fig|1203610.3.peg.4258"/>
<organism evidence="1 2">
    <name type="scientific">Parabacteroides gordonii MS-1 = DSM 23371</name>
    <dbReference type="NCBI Taxonomy" id="1203610"/>
    <lineage>
        <taxon>Bacteria</taxon>
        <taxon>Pseudomonadati</taxon>
        <taxon>Bacteroidota</taxon>
        <taxon>Bacteroidia</taxon>
        <taxon>Bacteroidales</taxon>
        <taxon>Tannerellaceae</taxon>
        <taxon>Parabacteroides</taxon>
    </lineage>
</organism>
<dbReference type="RefSeq" id="WP_167331518.1">
    <property type="nucleotide sequence ID" value="NZ_KE386763.1"/>
</dbReference>
<reference evidence="1 2" key="1">
    <citation type="submission" date="2013-04" db="EMBL/GenBank/DDBJ databases">
        <title>The Genome Sequence of Parabacteroides gordonii DSM 23371.</title>
        <authorList>
            <consortium name="The Broad Institute Genomics Platform"/>
            <person name="Earl A."/>
            <person name="Ward D."/>
            <person name="Feldgarden M."/>
            <person name="Gevers D."/>
            <person name="Martens E."/>
            <person name="Sakamoto M."/>
            <person name="Benno Y."/>
            <person name="Suzuki N."/>
            <person name="Matsunaga N."/>
            <person name="Koshihara K."/>
            <person name="Seki M."/>
            <person name="Komiya H."/>
            <person name="Walker B."/>
            <person name="Young S."/>
            <person name="Zeng Q."/>
            <person name="Gargeya S."/>
            <person name="Fitzgerald M."/>
            <person name="Haas B."/>
            <person name="Abouelleil A."/>
            <person name="Allen A.W."/>
            <person name="Alvarado L."/>
            <person name="Arachchi H.M."/>
            <person name="Berlin A.M."/>
            <person name="Chapman S.B."/>
            <person name="Gainer-Dewar J."/>
            <person name="Goldberg J."/>
            <person name="Griggs A."/>
            <person name="Gujja S."/>
            <person name="Hansen M."/>
            <person name="Howarth C."/>
            <person name="Imamovic A."/>
            <person name="Ireland A."/>
            <person name="Larimer J."/>
            <person name="McCowan C."/>
            <person name="Murphy C."/>
            <person name="Pearson M."/>
            <person name="Poon T.W."/>
            <person name="Priest M."/>
            <person name="Roberts A."/>
            <person name="Saif S."/>
            <person name="Shea T."/>
            <person name="Sisk P."/>
            <person name="Sykes S."/>
            <person name="Wortman J."/>
            <person name="Nusbaum C."/>
            <person name="Birren B."/>
        </authorList>
    </citation>
    <scope>NUCLEOTIDE SEQUENCE [LARGE SCALE GENOMIC DNA]</scope>
    <source>
        <strain evidence="1 2">MS-1</strain>
    </source>
</reference>
<gene>
    <name evidence="1" type="ORF">HMPREF1536_04184</name>
</gene>
<dbReference type="AlphaFoldDB" id="A0A0F5IZL0"/>
<proteinExistence type="predicted"/>
<dbReference type="EMBL" id="AQHW01000020">
    <property type="protein sequence ID" value="KKB50645.1"/>
    <property type="molecule type" value="Genomic_DNA"/>
</dbReference>
<dbReference type="Proteomes" id="UP000033035">
    <property type="component" value="Unassembled WGS sequence"/>
</dbReference>
<comment type="caution">
    <text evidence="1">The sequence shown here is derived from an EMBL/GenBank/DDBJ whole genome shotgun (WGS) entry which is preliminary data.</text>
</comment>
<accession>A0A0F5IZL0</accession>
<sequence>METTERENQAPMLWYWSIPENGMDMEDCEKIAKENRTNRQNNKYMDMYIAFV</sequence>